<dbReference type="Proteomes" id="UP000324222">
    <property type="component" value="Unassembled WGS sequence"/>
</dbReference>
<feature type="compositionally biased region" description="Acidic residues" evidence="1">
    <location>
        <begin position="41"/>
        <end position="62"/>
    </location>
</feature>
<feature type="compositionally biased region" description="Basic and acidic residues" evidence="1">
    <location>
        <begin position="78"/>
        <end position="88"/>
    </location>
</feature>
<protein>
    <submittedName>
        <fullName evidence="2">Uncharacterized protein</fullName>
    </submittedName>
</protein>
<sequence length="622" mass="69111">MASPPCGAPSPPATVQLAGPPDRGQITPSGGTGDEKHFSDEDWLMLDEDALSDSSDDDEDSESSSGSSGSSGSSWPFDDCKEDVHEASSDTEEEDECPKQPCLDEDLVTDWYSGPLYKQRDQRQCNEYFLRGRSLIRCLRYLHRGHALTLRHSRRLLCTLFAGKHNSLEHRNKNNSEYIKRAKAEYEALLEILHRQDGVVMSHYLLAALVTVQKCHMLVLHVRLMEVTLLLLREENTGVQNLSTVVSLCGQLEYNDLQRFVQRPPAEVMVGVVHSLLHRVTHTDLHAILHTHHKCIYHLACAPVLGPLGYHGTLPHCDTAVLYNNSAKIFHDYLGHEAHLLLLVALHANLLSPNLGLLSDLLLDRVARAARHSPMPPNMLGRLEYHLHVTDSRPGPRGCVALLRLLRRCHRQVRQLQDFPGLLQRLVSLLVSLNDRPMTVARDLGRLLFLLREERPALLQGMMQAGKAAIKDRLSGSLGVGIQEVSAHHFLVNLVRLVVAAARVVALPPVTYSDSESDEETDEPDEAEIPMPATREVAAVLLGLCGRQAEPRASWSELASEVSHLVLSADSGPRDCHVMDAVLQLAVSLEDADHDLPRHDRQVNDDDQINDYIHSSQEPAGC</sequence>
<organism evidence="2 3">
    <name type="scientific">Portunus trituberculatus</name>
    <name type="common">Swimming crab</name>
    <name type="synonym">Neptunus trituberculatus</name>
    <dbReference type="NCBI Taxonomy" id="210409"/>
    <lineage>
        <taxon>Eukaryota</taxon>
        <taxon>Metazoa</taxon>
        <taxon>Ecdysozoa</taxon>
        <taxon>Arthropoda</taxon>
        <taxon>Crustacea</taxon>
        <taxon>Multicrustacea</taxon>
        <taxon>Malacostraca</taxon>
        <taxon>Eumalacostraca</taxon>
        <taxon>Eucarida</taxon>
        <taxon>Decapoda</taxon>
        <taxon>Pleocyemata</taxon>
        <taxon>Brachyura</taxon>
        <taxon>Eubrachyura</taxon>
        <taxon>Portunoidea</taxon>
        <taxon>Portunidae</taxon>
        <taxon>Portuninae</taxon>
        <taxon>Portunus</taxon>
    </lineage>
</organism>
<keyword evidence="3" id="KW-1185">Reference proteome</keyword>
<name>A0A5B7H273_PORTR</name>
<evidence type="ECO:0000313" key="2">
    <source>
        <dbReference type="EMBL" id="MPC66651.1"/>
    </source>
</evidence>
<dbReference type="EMBL" id="VSRR010025072">
    <property type="protein sequence ID" value="MPC66651.1"/>
    <property type="molecule type" value="Genomic_DNA"/>
</dbReference>
<feature type="compositionally biased region" description="Low complexity" evidence="1">
    <location>
        <begin position="63"/>
        <end position="74"/>
    </location>
</feature>
<gene>
    <name evidence="2" type="ORF">E2C01_060801</name>
</gene>
<feature type="compositionally biased region" description="Pro residues" evidence="1">
    <location>
        <begin position="1"/>
        <end position="12"/>
    </location>
</feature>
<proteinExistence type="predicted"/>
<reference evidence="2 3" key="1">
    <citation type="submission" date="2019-05" db="EMBL/GenBank/DDBJ databases">
        <title>Another draft genome of Portunus trituberculatus and its Hox gene families provides insights of decapod evolution.</title>
        <authorList>
            <person name="Jeong J.-H."/>
            <person name="Song I."/>
            <person name="Kim S."/>
            <person name="Choi T."/>
            <person name="Kim D."/>
            <person name="Ryu S."/>
            <person name="Kim W."/>
        </authorList>
    </citation>
    <scope>NUCLEOTIDE SEQUENCE [LARGE SCALE GENOMIC DNA]</scope>
    <source>
        <tissue evidence="2">Muscle</tissue>
    </source>
</reference>
<accession>A0A5B7H273</accession>
<evidence type="ECO:0000313" key="3">
    <source>
        <dbReference type="Proteomes" id="UP000324222"/>
    </source>
</evidence>
<feature type="region of interest" description="Disordered" evidence="1">
    <location>
        <begin position="1"/>
        <end position="100"/>
    </location>
</feature>
<dbReference type="AlphaFoldDB" id="A0A5B7H273"/>
<evidence type="ECO:0000256" key="1">
    <source>
        <dbReference type="SAM" id="MobiDB-lite"/>
    </source>
</evidence>
<comment type="caution">
    <text evidence="2">The sequence shown here is derived from an EMBL/GenBank/DDBJ whole genome shotgun (WGS) entry which is preliminary data.</text>
</comment>